<reference evidence="1" key="1">
    <citation type="submission" date="2021-05" db="EMBL/GenBank/DDBJ databases">
        <authorList>
            <person name="Pan Q."/>
            <person name="Jouanno E."/>
            <person name="Zahm M."/>
            <person name="Klopp C."/>
            <person name="Cabau C."/>
            <person name="Louis A."/>
            <person name="Berthelot C."/>
            <person name="Parey E."/>
            <person name="Roest Crollius H."/>
            <person name="Montfort J."/>
            <person name="Robinson-Rechavi M."/>
            <person name="Bouchez O."/>
            <person name="Lampietro C."/>
            <person name="Lopez Roques C."/>
            <person name="Donnadieu C."/>
            <person name="Postlethwait J."/>
            <person name="Bobe J."/>
            <person name="Dillon D."/>
            <person name="Chandos A."/>
            <person name="von Hippel F."/>
            <person name="Guiguen Y."/>
        </authorList>
    </citation>
    <scope>NUCLEOTIDE SEQUENCE</scope>
    <source>
        <strain evidence="1">YG-Jan2019</strain>
    </source>
</reference>
<accession>A0ACC2F599</accession>
<proteinExistence type="predicted"/>
<comment type="caution">
    <text evidence="1">The sequence shown here is derived from an EMBL/GenBank/DDBJ whole genome shotgun (WGS) entry which is preliminary data.</text>
</comment>
<name>A0ACC2F599_DALPE</name>
<evidence type="ECO:0000313" key="1">
    <source>
        <dbReference type="EMBL" id="KAJ7986509.1"/>
    </source>
</evidence>
<keyword evidence="2" id="KW-1185">Reference proteome</keyword>
<sequence>MADQKLSQARTTFVSSVTKPVINQLLDDLLEDKVLNEDEKDSVREENNARAEQARVLIDMVRKKGPTASEKMIGRIQERDLALYDKCAFLPVTPVHTTDSLPPSPQQTERPLSSVLIPSTDDFKASILRTKSHEIYPPKDKSLRTRLALLINNVDFDDKTMMRRGAEKDEENIEKLLKDLGYDVVKHNNLSGQEIDEAVKAFSKRTEHSTSDSVFVVVMSHGELGHIMGVHYKEAEPDIFPINNIFTHLNTENCKALINKPKVILIQACRGGKDGSVWVSDAVPANDPEKAFESDTIRREHKEKDFISLLSCTPDTVSYRDKEEGTFFIRRILQTFNTYACEDHLEELFRKVMVRFEDFPRQMPTKDRATLTKHFYLFPGL</sequence>
<gene>
    <name evidence="1" type="ORF">DPEC_G00340610</name>
</gene>
<protein>
    <submittedName>
        <fullName evidence="1">Uncharacterized protein</fullName>
    </submittedName>
</protein>
<dbReference type="EMBL" id="CM055761">
    <property type="protein sequence ID" value="KAJ7986509.1"/>
    <property type="molecule type" value="Genomic_DNA"/>
</dbReference>
<dbReference type="Proteomes" id="UP001157502">
    <property type="component" value="Chromosome 34"/>
</dbReference>
<organism evidence="1 2">
    <name type="scientific">Dallia pectoralis</name>
    <name type="common">Alaska blackfish</name>
    <dbReference type="NCBI Taxonomy" id="75939"/>
    <lineage>
        <taxon>Eukaryota</taxon>
        <taxon>Metazoa</taxon>
        <taxon>Chordata</taxon>
        <taxon>Craniata</taxon>
        <taxon>Vertebrata</taxon>
        <taxon>Euteleostomi</taxon>
        <taxon>Actinopterygii</taxon>
        <taxon>Neopterygii</taxon>
        <taxon>Teleostei</taxon>
        <taxon>Protacanthopterygii</taxon>
        <taxon>Esociformes</taxon>
        <taxon>Umbridae</taxon>
        <taxon>Dallia</taxon>
    </lineage>
</organism>
<evidence type="ECO:0000313" key="2">
    <source>
        <dbReference type="Proteomes" id="UP001157502"/>
    </source>
</evidence>